<evidence type="ECO:0000313" key="3">
    <source>
        <dbReference type="Proteomes" id="UP001066276"/>
    </source>
</evidence>
<evidence type="ECO:0000256" key="1">
    <source>
        <dbReference type="SAM" id="MobiDB-lite"/>
    </source>
</evidence>
<dbReference type="Proteomes" id="UP001066276">
    <property type="component" value="Chromosome 9"/>
</dbReference>
<dbReference type="EMBL" id="JANPWB010000013">
    <property type="protein sequence ID" value="KAJ1106023.1"/>
    <property type="molecule type" value="Genomic_DNA"/>
</dbReference>
<feature type="region of interest" description="Disordered" evidence="1">
    <location>
        <begin position="198"/>
        <end position="314"/>
    </location>
</feature>
<gene>
    <name evidence="2" type="ORF">NDU88_003426</name>
</gene>
<protein>
    <submittedName>
        <fullName evidence="2">Uncharacterized protein</fullName>
    </submittedName>
</protein>
<feature type="compositionally biased region" description="Low complexity" evidence="1">
    <location>
        <begin position="257"/>
        <end position="267"/>
    </location>
</feature>
<comment type="caution">
    <text evidence="2">The sequence shown here is derived from an EMBL/GenBank/DDBJ whole genome shotgun (WGS) entry which is preliminary data.</text>
</comment>
<reference evidence="2" key="1">
    <citation type="journal article" date="2022" name="bioRxiv">
        <title>Sequencing and chromosome-scale assembly of the giantPleurodeles waltlgenome.</title>
        <authorList>
            <person name="Brown T."/>
            <person name="Elewa A."/>
            <person name="Iarovenko S."/>
            <person name="Subramanian E."/>
            <person name="Araus A.J."/>
            <person name="Petzold A."/>
            <person name="Susuki M."/>
            <person name="Suzuki K.-i.T."/>
            <person name="Hayashi T."/>
            <person name="Toyoda A."/>
            <person name="Oliveira C."/>
            <person name="Osipova E."/>
            <person name="Leigh N.D."/>
            <person name="Simon A."/>
            <person name="Yun M.H."/>
        </authorList>
    </citation>
    <scope>NUCLEOTIDE SEQUENCE</scope>
    <source>
        <strain evidence="2">20211129_DDA</strain>
        <tissue evidence="2">Liver</tissue>
    </source>
</reference>
<feature type="compositionally biased region" description="Polar residues" evidence="1">
    <location>
        <begin position="305"/>
        <end position="314"/>
    </location>
</feature>
<sequence>MKRAISDALTAPAGIIGLFRLLSHVLKTKMAPKATRNPGDKTEGVKATCVGRDKGELVGVNKRLTSIAGRPAGKNMLSLGKDAKMSDITTPAGNQGKRQKSIYYYHFFSGGVQDSLSAHITPLSEINMLEKEPTLPSTCSKKLCTENNEPLIKFIQGIENVSEIEDNHRETREKEFGPPAGNKQSQVQQFDQFEQLEHQGGEGAASISGPATERENLHKSLGSPKRWGKITGKDPQFVDWGKDNSDKFYSLTEESDLSSGDHSFGGSDDSETSEAENKSLSNEPTVRQLHRQRKSVKTGPCSQEGLENSTSTGGRTLKWDYSGIGLAGSPSISNQGSVNGNKETDTGPPACNSSAMGTEAGMLQSIYSSIKELQTETRIESRRARIATKRLQGTVRKIAKSCTEIKTKLCSMEERIVAVEEDVDTLKEQSATRDEQLTDCLGVRILLDVKGSVWKFKGYRNPYRPLADSLCILVSL</sequence>
<feature type="region of interest" description="Disordered" evidence="1">
    <location>
        <begin position="167"/>
        <end position="186"/>
    </location>
</feature>
<feature type="compositionally biased region" description="Basic and acidic residues" evidence="1">
    <location>
        <begin position="167"/>
        <end position="176"/>
    </location>
</feature>
<dbReference type="AlphaFoldDB" id="A0AAV7MVJ7"/>
<accession>A0AAV7MVJ7</accession>
<keyword evidence="3" id="KW-1185">Reference proteome</keyword>
<evidence type="ECO:0000313" key="2">
    <source>
        <dbReference type="EMBL" id="KAJ1106023.1"/>
    </source>
</evidence>
<name>A0AAV7MVJ7_PLEWA</name>
<organism evidence="2 3">
    <name type="scientific">Pleurodeles waltl</name>
    <name type="common">Iberian ribbed newt</name>
    <dbReference type="NCBI Taxonomy" id="8319"/>
    <lineage>
        <taxon>Eukaryota</taxon>
        <taxon>Metazoa</taxon>
        <taxon>Chordata</taxon>
        <taxon>Craniata</taxon>
        <taxon>Vertebrata</taxon>
        <taxon>Euteleostomi</taxon>
        <taxon>Amphibia</taxon>
        <taxon>Batrachia</taxon>
        <taxon>Caudata</taxon>
        <taxon>Salamandroidea</taxon>
        <taxon>Salamandridae</taxon>
        <taxon>Pleurodelinae</taxon>
        <taxon>Pleurodeles</taxon>
    </lineage>
</organism>
<proteinExistence type="predicted"/>